<feature type="domain" description="PAC" evidence="12">
    <location>
        <begin position="609"/>
        <end position="661"/>
    </location>
</feature>
<evidence type="ECO:0000259" key="12">
    <source>
        <dbReference type="PROSITE" id="PS50113"/>
    </source>
</evidence>
<feature type="domain" description="PAS" evidence="11">
    <location>
        <begin position="266"/>
        <end position="313"/>
    </location>
</feature>
<dbReference type="AlphaFoldDB" id="A0A556QJL0"/>
<dbReference type="SUPFAM" id="SSF47384">
    <property type="entry name" value="Homodimeric domain of signal transducing histidine kinase"/>
    <property type="match status" value="1"/>
</dbReference>
<dbReference type="PRINTS" id="PR00344">
    <property type="entry name" value="BCTRLSENSOR"/>
</dbReference>
<dbReference type="SMART" id="SM00086">
    <property type="entry name" value="PAC"/>
    <property type="match status" value="2"/>
</dbReference>
<evidence type="ECO:0000256" key="6">
    <source>
        <dbReference type="PROSITE-ProRule" id="PRU00169"/>
    </source>
</evidence>
<comment type="caution">
    <text evidence="13">The sequence shown here is derived from an EMBL/GenBank/DDBJ whole genome shotgun (WGS) entry which is preliminary data.</text>
</comment>
<keyword evidence="3 6" id="KW-0597">Phosphoprotein</keyword>
<keyword evidence="7" id="KW-1133">Transmembrane helix</keyword>
<dbReference type="Pfam" id="PF08448">
    <property type="entry name" value="PAS_4"/>
    <property type="match status" value="1"/>
</dbReference>
<evidence type="ECO:0000256" key="4">
    <source>
        <dbReference type="ARBA" id="ARBA00022679"/>
    </source>
</evidence>
<comment type="catalytic activity">
    <reaction evidence="1">
        <text>ATP + protein L-histidine = ADP + protein N-phospho-L-histidine.</text>
        <dbReference type="EC" id="2.7.13.3"/>
    </reaction>
</comment>
<dbReference type="SUPFAM" id="SSF52172">
    <property type="entry name" value="CheY-like"/>
    <property type="match status" value="1"/>
</dbReference>
<dbReference type="Gene3D" id="1.10.287.130">
    <property type="match status" value="1"/>
</dbReference>
<evidence type="ECO:0000256" key="7">
    <source>
        <dbReference type="SAM" id="Phobius"/>
    </source>
</evidence>
<sequence>MKRLVPLRLTGWVLVSIAMLATSLYAQDAGASPAPAQAEAWVRWIGWVFVVMALGGLLVFWINLRLQGQITLQTRALRISETRMRNLFENTPVAIVEQDFSAVAKWLDELRKQGVRDLSVHFAAHPELVAAKFNLVRVIAANRTVLRLTGVEVVQEYEGLIRGVPTPAMLDTFAAQMQAIWAGDTEMTRELRYRGIDSLAGHSLMHWSAPHEDGRPDYGRVQVAFTDLSVLRATEEKLRDVEDRWRLAVIGINAGIWEYNFVTGETFISDRWREIIGYPASDMTNARDEFWPRIHPEDVASVRQAMRDYLEGHRSSYRVEFRMQCKDGNYKWILSRGMALFDQAGKPQRLVGSHSDIDERKRAEESLRSSEERYRVLFENCPVAIIEYDLRGLRAWLDELRADGVAEFDVFADANPQVFAEALKGSAMVGLNRETLELVGATSKTEAIEALPRILTSDMEKVRRALCHALWEGRNAIEGEMRINALDGTPRRVFYRWWVPSLGGELSYAWTQVVLVDLTGIKRTEEALAAERERLAVTLRAMAEGVITTDTQGRVLFLNEAAGELTGWTENAAIGRLLEDVCVMRHEKTRLPVAAPAAAAVASHAVIDLPANTVLLDRQGSPRVIEGRCAPIHDMHSHAIGAVLVLRDVTERARLEGEILRASKLESVGILAGGIAHDFNNLLTVVMGNITLATLDSQAMASAGRWLQDAERGVMRARDLTQQLLTFARGGEPVRSAVRLPEIVKEAANFALHGSKVRCEFAIEDGLWTAEVDKGQIGQVVQNLVINAVQAMPEGGVMHISMRNQHLNALAVRQLDEGNYLCIVISDTGAGIRPEHLARIFDPYFTTKQSGSGLGLATVYSIVRKHQGHIEVESEIGRGTRFRFWLPAVPDARPTAPEVAHAPDNLTGRVLFMDDEEPIRAMADALLRRLGFEVTCVADGREVLRVYAEGLSNGTRYDLVIMDLTVPGGLGGKEAMSELCKLDPMVKGIVSSGYSSDPVMANYRTYGFSGMVAKPYRLTDLAKAIRTVLEGGDME</sequence>
<dbReference type="Proteomes" id="UP000315648">
    <property type="component" value="Unassembled WGS sequence"/>
</dbReference>
<dbReference type="RefSeq" id="WP_144230643.1">
    <property type="nucleotide sequence ID" value="NZ_CBCRVV010000017.1"/>
</dbReference>
<evidence type="ECO:0000259" key="10">
    <source>
        <dbReference type="PROSITE" id="PS50110"/>
    </source>
</evidence>
<dbReference type="InterPro" id="IPR000014">
    <property type="entry name" value="PAS"/>
</dbReference>
<protein>
    <recommendedName>
        <fullName evidence="2">histidine kinase</fullName>
        <ecNumber evidence="2">2.7.13.3</ecNumber>
    </recommendedName>
</protein>
<accession>A0A556QJL0</accession>
<feature type="domain" description="PAS" evidence="11">
    <location>
        <begin position="531"/>
        <end position="576"/>
    </location>
</feature>
<dbReference type="PROSITE" id="PS50113">
    <property type="entry name" value="PAC"/>
    <property type="match status" value="2"/>
</dbReference>
<dbReference type="InterPro" id="IPR001789">
    <property type="entry name" value="Sig_transdc_resp-reg_receiver"/>
</dbReference>
<dbReference type="CDD" id="cd00156">
    <property type="entry name" value="REC"/>
    <property type="match status" value="1"/>
</dbReference>
<dbReference type="OrthoDB" id="174578at2"/>
<dbReference type="PROSITE" id="PS50112">
    <property type="entry name" value="PAS"/>
    <property type="match status" value="2"/>
</dbReference>
<dbReference type="InterPro" id="IPR052162">
    <property type="entry name" value="Sensor_kinase/Photoreceptor"/>
</dbReference>
<dbReference type="Gene3D" id="3.30.450.20">
    <property type="entry name" value="PAS domain"/>
    <property type="match status" value="3"/>
</dbReference>
<evidence type="ECO:0000256" key="1">
    <source>
        <dbReference type="ARBA" id="ARBA00000085"/>
    </source>
</evidence>
<evidence type="ECO:0000259" key="9">
    <source>
        <dbReference type="PROSITE" id="PS50109"/>
    </source>
</evidence>
<keyword evidence="4" id="KW-0808">Transferase</keyword>
<keyword evidence="7" id="KW-0472">Membrane</keyword>
<dbReference type="PROSITE" id="PS50109">
    <property type="entry name" value="HIS_KIN"/>
    <property type="match status" value="1"/>
</dbReference>
<dbReference type="Pfam" id="PF08447">
    <property type="entry name" value="PAS_3"/>
    <property type="match status" value="1"/>
</dbReference>
<feature type="signal peptide" evidence="8">
    <location>
        <begin position="1"/>
        <end position="26"/>
    </location>
</feature>
<dbReference type="InterPro" id="IPR013656">
    <property type="entry name" value="PAS_4"/>
</dbReference>
<dbReference type="InterPro" id="IPR013655">
    <property type="entry name" value="PAS_fold_3"/>
</dbReference>
<reference evidence="13 14" key="1">
    <citation type="submission" date="2019-07" db="EMBL/GenBank/DDBJ databases">
        <title>Description of 53C-WASEF.</title>
        <authorList>
            <person name="Pitt A."/>
            <person name="Hahn M.W."/>
        </authorList>
    </citation>
    <scope>NUCLEOTIDE SEQUENCE [LARGE SCALE GENOMIC DNA]</scope>
    <source>
        <strain evidence="13 14">53C-WASEF</strain>
    </source>
</reference>
<dbReference type="NCBIfam" id="TIGR00229">
    <property type="entry name" value="sensory_box"/>
    <property type="match status" value="2"/>
</dbReference>
<dbReference type="Pfam" id="PF00072">
    <property type="entry name" value="Response_reg"/>
    <property type="match status" value="1"/>
</dbReference>
<dbReference type="InterPro" id="IPR004358">
    <property type="entry name" value="Sig_transdc_His_kin-like_C"/>
</dbReference>
<feature type="transmembrane region" description="Helical" evidence="7">
    <location>
        <begin position="42"/>
        <end position="64"/>
    </location>
</feature>
<feature type="chain" id="PRO_5021964717" description="histidine kinase" evidence="8">
    <location>
        <begin position="27"/>
        <end position="1035"/>
    </location>
</feature>
<dbReference type="InterPro" id="IPR000700">
    <property type="entry name" value="PAS-assoc_C"/>
</dbReference>
<dbReference type="InterPro" id="IPR011006">
    <property type="entry name" value="CheY-like_superfamily"/>
</dbReference>
<dbReference type="SMART" id="SM00388">
    <property type="entry name" value="HisKA"/>
    <property type="match status" value="1"/>
</dbReference>
<evidence type="ECO:0000256" key="5">
    <source>
        <dbReference type="ARBA" id="ARBA00022777"/>
    </source>
</evidence>
<dbReference type="SMART" id="SM00448">
    <property type="entry name" value="REC"/>
    <property type="match status" value="1"/>
</dbReference>
<dbReference type="InterPro" id="IPR005467">
    <property type="entry name" value="His_kinase_dom"/>
</dbReference>
<dbReference type="Gene3D" id="3.40.50.2300">
    <property type="match status" value="1"/>
</dbReference>
<evidence type="ECO:0000256" key="3">
    <source>
        <dbReference type="ARBA" id="ARBA00022553"/>
    </source>
</evidence>
<dbReference type="PROSITE" id="PS50110">
    <property type="entry name" value="RESPONSE_REGULATORY"/>
    <property type="match status" value="1"/>
</dbReference>
<keyword evidence="8" id="KW-0732">Signal</keyword>
<dbReference type="CDD" id="cd00130">
    <property type="entry name" value="PAS"/>
    <property type="match status" value="2"/>
</dbReference>
<dbReference type="SMART" id="SM00091">
    <property type="entry name" value="PAS"/>
    <property type="match status" value="2"/>
</dbReference>
<dbReference type="InterPro" id="IPR035965">
    <property type="entry name" value="PAS-like_dom_sf"/>
</dbReference>
<dbReference type="InterPro" id="IPR036890">
    <property type="entry name" value="HATPase_C_sf"/>
</dbReference>
<evidence type="ECO:0000259" key="11">
    <source>
        <dbReference type="PROSITE" id="PS50112"/>
    </source>
</evidence>
<dbReference type="GO" id="GO:0000155">
    <property type="term" value="F:phosphorelay sensor kinase activity"/>
    <property type="evidence" value="ECO:0007669"/>
    <property type="project" value="InterPro"/>
</dbReference>
<dbReference type="CDD" id="cd00082">
    <property type="entry name" value="HisKA"/>
    <property type="match status" value="1"/>
</dbReference>
<organism evidence="13 14">
    <name type="scientific">Rariglobus hedericola</name>
    <dbReference type="NCBI Taxonomy" id="2597822"/>
    <lineage>
        <taxon>Bacteria</taxon>
        <taxon>Pseudomonadati</taxon>
        <taxon>Verrucomicrobiota</taxon>
        <taxon>Opitutia</taxon>
        <taxon>Opitutales</taxon>
        <taxon>Opitutaceae</taxon>
        <taxon>Rariglobus</taxon>
    </lineage>
</organism>
<dbReference type="PANTHER" id="PTHR43304:SF1">
    <property type="entry name" value="PAC DOMAIN-CONTAINING PROTEIN"/>
    <property type="match status" value="1"/>
</dbReference>
<feature type="modified residue" description="4-aspartylphosphate" evidence="6">
    <location>
        <position position="963"/>
    </location>
</feature>
<dbReference type="Pfam" id="PF02518">
    <property type="entry name" value="HATPase_c"/>
    <property type="match status" value="1"/>
</dbReference>
<dbReference type="SUPFAM" id="SSF55874">
    <property type="entry name" value="ATPase domain of HSP90 chaperone/DNA topoisomerase II/histidine kinase"/>
    <property type="match status" value="1"/>
</dbReference>
<proteinExistence type="predicted"/>
<dbReference type="EMBL" id="VMBG01000002">
    <property type="protein sequence ID" value="TSJ76833.1"/>
    <property type="molecule type" value="Genomic_DNA"/>
</dbReference>
<evidence type="ECO:0000256" key="2">
    <source>
        <dbReference type="ARBA" id="ARBA00012438"/>
    </source>
</evidence>
<feature type="domain" description="PAC" evidence="12">
    <location>
        <begin position="317"/>
        <end position="369"/>
    </location>
</feature>
<name>A0A556QJL0_9BACT</name>
<keyword evidence="5" id="KW-0418">Kinase</keyword>
<evidence type="ECO:0000313" key="14">
    <source>
        <dbReference type="Proteomes" id="UP000315648"/>
    </source>
</evidence>
<dbReference type="InterPro" id="IPR036097">
    <property type="entry name" value="HisK_dim/P_sf"/>
</dbReference>
<evidence type="ECO:0000313" key="13">
    <source>
        <dbReference type="EMBL" id="TSJ76833.1"/>
    </source>
</evidence>
<dbReference type="InterPro" id="IPR003594">
    <property type="entry name" value="HATPase_dom"/>
</dbReference>
<feature type="domain" description="Response regulatory" evidence="10">
    <location>
        <begin position="909"/>
        <end position="1029"/>
    </location>
</feature>
<keyword evidence="7" id="KW-0812">Transmembrane</keyword>
<dbReference type="SUPFAM" id="SSF55785">
    <property type="entry name" value="PYP-like sensor domain (PAS domain)"/>
    <property type="match status" value="3"/>
</dbReference>
<dbReference type="EC" id="2.7.13.3" evidence="2"/>
<dbReference type="InterPro" id="IPR003661">
    <property type="entry name" value="HisK_dim/P_dom"/>
</dbReference>
<dbReference type="Gene3D" id="3.30.565.10">
    <property type="entry name" value="Histidine kinase-like ATPase, C-terminal domain"/>
    <property type="match status" value="1"/>
</dbReference>
<dbReference type="PANTHER" id="PTHR43304">
    <property type="entry name" value="PHYTOCHROME-LIKE PROTEIN CPH1"/>
    <property type="match status" value="1"/>
</dbReference>
<evidence type="ECO:0000256" key="8">
    <source>
        <dbReference type="SAM" id="SignalP"/>
    </source>
</evidence>
<keyword evidence="14" id="KW-1185">Reference proteome</keyword>
<gene>
    <name evidence="13" type="ORF">FPL22_11985</name>
</gene>
<feature type="domain" description="Histidine kinase" evidence="9">
    <location>
        <begin position="674"/>
        <end position="890"/>
    </location>
</feature>
<dbReference type="InterPro" id="IPR001610">
    <property type="entry name" value="PAC"/>
</dbReference>
<dbReference type="SMART" id="SM00387">
    <property type="entry name" value="HATPase_c"/>
    <property type="match status" value="1"/>
</dbReference>